<dbReference type="EMBL" id="CP000416">
    <property type="protein sequence ID" value="ABJ64048.1"/>
    <property type="molecule type" value="Genomic_DNA"/>
</dbReference>
<keyword evidence="1" id="KW-0812">Transmembrane</keyword>
<keyword evidence="1" id="KW-0472">Membrane</keyword>
<evidence type="ECO:0000313" key="2">
    <source>
        <dbReference type="EMBL" id="ABJ64048.1"/>
    </source>
</evidence>
<gene>
    <name evidence="2" type="ordered locus">LVIS_0913</name>
</gene>
<keyword evidence="3" id="KW-1185">Reference proteome</keyword>
<proteinExistence type="predicted"/>
<dbReference type="AlphaFoldDB" id="Q03RX4"/>
<organism evidence="2 3">
    <name type="scientific">Levilactobacillus brevis (strain ATCC 367 / BCRC 12310 / CIP 105137 / JCM 1170 / LMG 11437 / NCIMB 947 / NCTC 947)</name>
    <name type="common">Lactobacillus brevis</name>
    <dbReference type="NCBI Taxonomy" id="387344"/>
    <lineage>
        <taxon>Bacteria</taxon>
        <taxon>Bacillati</taxon>
        <taxon>Bacillota</taxon>
        <taxon>Bacilli</taxon>
        <taxon>Lactobacillales</taxon>
        <taxon>Lactobacillaceae</taxon>
        <taxon>Levilactobacillus</taxon>
    </lineage>
</organism>
<evidence type="ECO:0000256" key="1">
    <source>
        <dbReference type="SAM" id="Phobius"/>
    </source>
</evidence>
<dbReference type="KEGG" id="lbr:LVIS_0913"/>
<dbReference type="HOGENOM" id="CLU_3329198_0_0_9"/>
<protein>
    <submittedName>
        <fullName evidence="2">Uncharacterized protein</fullName>
    </submittedName>
</protein>
<name>Q03RX4_LEVBA</name>
<feature type="transmembrane region" description="Helical" evidence="1">
    <location>
        <begin position="12"/>
        <end position="37"/>
    </location>
</feature>
<dbReference type="Proteomes" id="UP000001652">
    <property type="component" value="Chromosome"/>
</dbReference>
<accession>Q03RX4</accession>
<keyword evidence="1" id="KW-1133">Transmembrane helix</keyword>
<sequence length="38" mass="4163">MFNFLKSFGNAIIVLSAIGAFEVIRFVITVVTTIIGLF</sequence>
<reference evidence="2 3" key="1">
    <citation type="journal article" date="2006" name="Proc. Natl. Acad. Sci. U.S.A.">
        <title>Comparative genomics of the lactic acid bacteria.</title>
        <authorList>
            <person name="Makarova K."/>
            <person name="Slesarev A."/>
            <person name="Wolf Y."/>
            <person name="Sorokin A."/>
            <person name="Mirkin B."/>
            <person name="Koonin E."/>
            <person name="Pavlov A."/>
            <person name="Pavlova N."/>
            <person name="Karamychev V."/>
            <person name="Polouchine N."/>
            <person name="Shakhova V."/>
            <person name="Grigoriev I."/>
            <person name="Lou Y."/>
            <person name="Rohksar D."/>
            <person name="Lucas S."/>
            <person name="Huang K."/>
            <person name="Goodstein D.M."/>
            <person name="Hawkins T."/>
            <person name="Plengvidhya V."/>
            <person name="Welker D."/>
            <person name="Hughes J."/>
            <person name="Goh Y."/>
            <person name="Benson A."/>
            <person name="Baldwin K."/>
            <person name="Lee J.H."/>
            <person name="Diaz-Muniz I."/>
            <person name="Dosti B."/>
            <person name="Smeianov V."/>
            <person name="Wechter W."/>
            <person name="Barabote R."/>
            <person name="Lorca G."/>
            <person name="Altermann E."/>
            <person name="Barrangou R."/>
            <person name="Ganesan B."/>
            <person name="Xie Y."/>
            <person name="Rawsthorne H."/>
            <person name="Tamir D."/>
            <person name="Parker C."/>
            <person name="Breidt F."/>
            <person name="Broadbent J."/>
            <person name="Hutkins R."/>
            <person name="O'Sullivan D."/>
            <person name="Steele J."/>
            <person name="Unlu G."/>
            <person name="Saier M."/>
            <person name="Klaenhammer T."/>
            <person name="Richardson P."/>
            <person name="Kozyavkin S."/>
            <person name="Weimer B."/>
            <person name="Mills D."/>
        </authorList>
    </citation>
    <scope>NUCLEOTIDE SEQUENCE [LARGE SCALE GENOMIC DNA]</scope>
    <source>
        <strain evidence="3">ATCC 367 / BCRC 12310 / CIP 105137 / JCM 1170 / LMG 11437 / NCIMB 947 / NCTC 947</strain>
    </source>
</reference>
<evidence type="ECO:0000313" key="3">
    <source>
        <dbReference type="Proteomes" id="UP000001652"/>
    </source>
</evidence>